<dbReference type="GO" id="GO:0005886">
    <property type="term" value="C:plasma membrane"/>
    <property type="evidence" value="ECO:0007669"/>
    <property type="project" value="UniProtKB-SubCell"/>
</dbReference>
<evidence type="ECO:0000259" key="12">
    <source>
        <dbReference type="Pfam" id="PF06750"/>
    </source>
</evidence>
<feature type="transmembrane region" description="Helical" evidence="10">
    <location>
        <begin position="93"/>
        <end position="112"/>
    </location>
</feature>
<feature type="transmembrane region" description="Helical" evidence="10">
    <location>
        <begin position="118"/>
        <end position="137"/>
    </location>
</feature>
<evidence type="ECO:0000256" key="9">
    <source>
        <dbReference type="RuleBase" id="RU003794"/>
    </source>
</evidence>
<dbReference type="KEGG" id="ntn:D5366_08970"/>
<dbReference type="GO" id="GO:0008168">
    <property type="term" value="F:methyltransferase activity"/>
    <property type="evidence" value="ECO:0007669"/>
    <property type="project" value="UniProtKB-KW"/>
</dbReference>
<feature type="transmembrane region" description="Helical" evidence="10">
    <location>
        <begin position="12"/>
        <end position="38"/>
    </location>
</feature>
<keyword evidence="7 10" id="KW-0472">Membrane</keyword>
<keyword evidence="5 9" id="KW-0812">Transmembrane</keyword>
<keyword evidence="9" id="KW-0645">Protease</keyword>
<evidence type="ECO:0000256" key="1">
    <source>
        <dbReference type="ARBA" id="ARBA00004429"/>
    </source>
</evidence>
<dbReference type="PRINTS" id="PR00864">
    <property type="entry name" value="PREPILNPTASE"/>
</dbReference>
<protein>
    <recommendedName>
        <fullName evidence="9">Prepilin leader peptidase/N-methyltransferase</fullName>
        <ecNumber evidence="9">2.1.1.-</ecNumber>
        <ecNumber evidence="9">3.4.23.43</ecNumber>
    </recommendedName>
</protein>
<sequence>MSIFSLPTDHYAIFLLVEPTLVFLILSPIIGSFLGVLIRRIPLSQPFMVVRSECETCLKPLRPWEMIPVFSYLYQKGRCQNCKAKIAPFHLHIELAAPIVPAFVAVASFWTYSPLYSYAYLAWSCLLGWVLLALIWIDIRHFRLPDILTLPLLLAGLANGLWLELATADNFHIYGDILTERLAGCLLGWGFLTALAKLYKHVRGRTGLGAGDIKLVAAGGAWLGLNALPATIFCAAILGILHVVARHLYQRHASWSQAIPFGPALALSIWLIYLISPHSL</sequence>
<keyword evidence="9" id="KW-0489">Methyltransferase</keyword>
<dbReference type="GO" id="GO:0032259">
    <property type="term" value="P:methylation"/>
    <property type="evidence" value="ECO:0007669"/>
    <property type="project" value="UniProtKB-KW"/>
</dbReference>
<dbReference type="GO" id="GO:0004190">
    <property type="term" value="F:aspartic-type endopeptidase activity"/>
    <property type="evidence" value="ECO:0007669"/>
    <property type="project" value="UniProtKB-EC"/>
</dbReference>
<evidence type="ECO:0000256" key="8">
    <source>
        <dbReference type="RuleBase" id="RU003793"/>
    </source>
</evidence>
<dbReference type="Proteomes" id="UP000317214">
    <property type="component" value="Chromosome"/>
</dbReference>
<name>A0A4Y6V8W2_9PROT</name>
<dbReference type="OrthoDB" id="9789291at2"/>
<dbReference type="EC" id="3.4.23.43" evidence="9"/>
<evidence type="ECO:0000256" key="7">
    <source>
        <dbReference type="ARBA" id="ARBA00023136"/>
    </source>
</evidence>
<evidence type="ECO:0000313" key="14">
    <source>
        <dbReference type="Proteomes" id="UP000317214"/>
    </source>
</evidence>
<comment type="similarity">
    <text evidence="2 8">Belongs to the peptidase A24 family.</text>
</comment>
<reference evidence="13 14" key="1">
    <citation type="submission" date="2018-09" db="EMBL/GenBank/DDBJ databases">
        <title>The complete genome sequence of Neokomagataea tanensis NBRC 106556(T).</title>
        <authorList>
            <person name="Chua K.-O."/>
            <person name="See-Too W.-S."/>
            <person name="Hong K.-W."/>
            <person name="Yin W.-F."/>
            <person name="Chan K.-G."/>
        </authorList>
    </citation>
    <scope>NUCLEOTIDE SEQUENCE [LARGE SCALE GENOMIC DNA]</scope>
    <source>
        <strain evidence="14">AH13 \ NBRC 106556</strain>
    </source>
</reference>
<evidence type="ECO:0000256" key="6">
    <source>
        <dbReference type="ARBA" id="ARBA00022989"/>
    </source>
</evidence>
<evidence type="ECO:0000259" key="11">
    <source>
        <dbReference type="Pfam" id="PF01478"/>
    </source>
</evidence>
<dbReference type="InterPro" id="IPR014032">
    <property type="entry name" value="Peptidase_A24A_bac"/>
</dbReference>
<keyword evidence="4" id="KW-0997">Cell inner membrane</keyword>
<dbReference type="PANTHER" id="PTHR30487">
    <property type="entry name" value="TYPE 4 PREPILIN-LIKE PROTEINS LEADER PEPTIDE-PROCESSING ENZYME"/>
    <property type="match status" value="1"/>
</dbReference>
<feature type="transmembrane region" description="Helical" evidence="10">
    <location>
        <begin position="257"/>
        <end position="275"/>
    </location>
</feature>
<evidence type="ECO:0000256" key="2">
    <source>
        <dbReference type="ARBA" id="ARBA00005801"/>
    </source>
</evidence>
<keyword evidence="9" id="KW-0808">Transferase</keyword>
<keyword evidence="14" id="KW-1185">Reference proteome</keyword>
<feature type="transmembrane region" description="Helical" evidence="10">
    <location>
        <begin position="144"/>
        <end position="161"/>
    </location>
</feature>
<evidence type="ECO:0000256" key="3">
    <source>
        <dbReference type="ARBA" id="ARBA00022475"/>
    </source>
</evidence>
<proteinExistence type="inferred from homology"/>
<dbReference type="Pfam" id="PF01478">
    <property type="entry name" value="Peptidase_A24"/>
    <property type="match status" value="1"/>
</dbReference>
<dbReference type="InterPro" id="IPR000045">
    <property type="entry name" value="Prepilin_IV_endopep_pep"/>
</dbReference>
<evidence type="ECO:0000256" key="5">
    <source>
        <dbReference type="ARBA" id="ARBA00022692"/>
    </source>
</evidence>
<dbReference type="InterPro" id="IPR050882">
    <property type="entry name" value="Prepilin_peptidase/N-MTase"/>
</dbReference>
<dbReference type="EMBL" id="CP032485">
    <property type="protein sequence ID" value="QDH25318.1"/>
    <property type="molecule type" value="Genomic_DNA"/>
</dbReference>
<keyword evidence="6 10" id="KW-1133">Transmembrane helix</keyword>
<dbReference type="GO" id="GO:0006465">
    <property type="term" value="P:signal peptide processing"/>
    <property type="evidence" value="ECO:0007669"/>
    <property type="project" value="TreeGrafter"/>
</dbReference>
<dbReference type="Gene3D" id="1.20.120.1220">
    <property type="match status" value="1"/>
</dbReference>
<keyword evidence="3" id="KW-1003">Cell membrane</keyword>
<dbReference type="InterPro" id="IPR010627">
    <property type="entry name" value="Prepilin_pept_A24_N"/>
</dbReference>
<feature type="domain" description="Prepilin peptidase A24 N-terminal" evidence="12">
    <location>
        <begin position="25"/>
        <end position="106"/>
    </location>
</feature>
<evidence type="ECO:0000256" key="4">
    <source>
        <dbReference type="ARBA" id="ARBA00022519"/>
    </source>
</evidence>
<dbReference type="EC" id="2.1.1.-" evidence="9"/>
<feature type="transmembrane region" description="Helical" evidence="10">
    <location>
        <begin position="220"/>
        <end position="245"/>
    </location>
</feature>
<accession>A0A4Y6V8W2</accession>
<dbReference type="RefSeq" id="WP_141493170.1">
    <property type="nucleotide sequence ID" value="NZ_CP032485.1"/>
</dbReference>
<dbReference type="Pfam" id="PF06750">
    <property type="entry name" value="A24_N_bact"/>
    <property type="match status" value="1"/>
</dbReference>
<evidence type="ECO:0000313" key="13">
    <source>
        <dbReference type="EMBL" id="QDH25318.1"/>
    </source>
</evidence>
<gene>
    <name evidence="13" type="ORF">D5366_08970</name>
</gene>
<organism evidence="13 14">
    <name type="scientific">Neokomagataea tanensis</name>
    <dbReference type="NCBI Taxonomy" id="661191"/>
    <lineage>
        <taxon>Bacteria</taxon>
        <taxon>Pseudomonadati</taxon>
        <taxon>Pseudomonadota</taxon>
        <taxon>Alphaproteobacteria</taxon>
        <taxon>Acetobacterales</taxon>
        <taxon>Acetobacteraceae</taxon>
        <taxon>Neokomagataea</taxon>
    </lineage>
</organism>
<comment type="subcellular location">
    <subcellularLocation>
        <location evidence="1">Cell inner membrane</location>
        <topology evidence="1">Multi-pass membrane protein</topology>
    </subcellularLocation>
    <subcellularLocation>
        <location evidence="9">Cell membrane</location>
        <topology evidence="9">Multi-pass membrane protein</topology>
    </subcellularLocation>
</comment>
<evidence type="ECO:0000256" key="10">
    <source>
        <dbReference type="SAM" id="Phobius"/>
    </source>
</evidence>
<dbReference type="PANTHER" id="PTHR30487:SF0">
    <property type="entry name" value="PREPILIN LEADER PEPTIDASE_N-METHYLTRANSFERASE-RELATED"/>
    <property type="match status" value="1"/>
</dbReference>
<dbReference type="AlphaFoldDB" id="A0A4Y6V8W2"/>
<comment type="catalytic activity">
    <reaction evidence="9">
        <text>Typically cleaves a -Gly-|-Phe- bond to release an N-terminal, basic peptide of 5-8 residues from type IV prepilin, and then N-methylates the new N-terminal amino group, the methyl donor being S-adenosyl-L-methionine.</text>
        <dbReference type="EC" id="3.4.23.43"/>
    </reaction>
</comment>
<feature type="domain" description="Prepilin type IV endopeptidase peptidase" evidence="11">
    <location>
        <begin position="125"/>
        <end position="243"/>
    </location>
</feature>
<comment type="function">
    <text evidence="9">Plays an essential role in type IV pili and type II pseudopili formation by proteolytically removing the leader sequence from substrate proteins and subsequently monomethylating the alpha-amino group of the newly exposed N-terminal phenylalanine.</text>
</comment>
<keyword evidence="9" id="KW-0511">Multifunctional enzyme</keyword>
<keyword evidence="9" id="KW-0378">Hydrolase</keyword>